<evidence type="ECO:0000256" key="2">
    <source>
        <dbReference type="SAM" id="SignalP"/>
    </source>
</evidence>
<organism evidence="3 4">
    <name type="scientific">Chryseobacterium paridis</name>
    <dbReference type="NCBI Taxonomy" id="2800328"/>
    <lineage>
        <taxon>Bacteria</taxon>
        <taxon>Pseudomonadati</taxon>
        <taxon>Bacteroidota</taxon>
        <taxon>Flavobacteriia</taxon>
        <taxon>Flavobacteriales</taxon>
        <taxon>Weeksellaceae</taxon>
        <taxon>Chryseobacterium group</taxon>
        <taxon>Chryseobacterium</taxon>
    </lineage>
</organism>
<evidence type="ECO:0000256" key="1">
    <source>
        <dbReference type="ARBA" id="ARBA00022729"/>
    </source>
</evidence>
<dbReference type="NCBIfam" id="TIGR04183">
    <property type="entry name" value="Por_Secre_tail"/>
    <property type="match status" value="1"/>
</dbReference>
<name>A0ABS1FZU9_9FLAO</name>
<dbReference type="EMBL" id="JAENHK010000010">
    <property type="protein sequence ID" value="MBK1897937.1"/>
    <property type="molecule type" value="Genomic_DNA"/>
</dbReference>
<protein>
    <submittedName>
        <fullName evidence="3">T9SS type A sorting domain-containing protein</fullName>
    </submittedName>
</protein>
<keyword evidence="1 2" id="KW-0732">Signal</keyword>
<evidence type="ECO:0000313" key="3">
    <source>
        <dbReference type="EMBL" id="MBK1897937.1"/>
    </source>
</evidence>
<comment type="caution">
    <text evidence="3">The sequence shown here is derived from an EMBL/GenBank/DDBJ whole genome shotgun (WGS) entry which is preliminary data.</text>
</comment>
<dbReference type="InterPro" id="IPR026444">
    <property type="entry name" value="Secre_tail"/>
</dbReference>
<reference evidence="4" key="1">
    <citation type="submission" date="2021-01" db="EMBL/GenBank/DDBJ databases">
        <title>Genome public.</title>
        <authorList>
            <person name="Liu C."/>
            <person name="Sun Q."/>
        </authorList>
    </citation>
    <scope>NUCLEOTIDE SEQUENCE [LARGE SCALE GENOMIC DNA]</scope>
    <source>
        <strain evidence="4">YIM B02567</strain>
    </source>
</reference>
<accession>A0ABS1FZU9</accession>
<feature type="chain" id="PRO_5046777331" evidence="2">
    <location>
        <begin position="20"/>
        <end position="280"/>
    </location>
</feature>
<feature type="signal peptide" evidence="2">
    <location>
        <begin position="1"/>
        <end position="19"/>
    </location>
</feature>
<gene>
    <name evidence="3" type="ORF">JHL15_19375</name>
</gene>
<keyword evidence="4" id="KW-1185">Reference proteome</keyword>
<proteinExistence type="predicted"/>
<sequence>MKKIYSLLVAMATTTVMYAQTTITQWNFDGNTNDATTGSGTAEIVGATGTPTFQAGNPSSGRSWRVSGFPAQGSGSGTAGFMFAASTESYTGIMVSADITGTNTGSRYFQMQYTVNGSTWNDVGDVIVIGPTSTSGWTSVNNSIPQEANNNTNFAMRLVSVFDPENNNAFKAIGTTSTYSVGGAIRVDNITISGTRPTLSISDINNEKPSFIKNTFVKNGEIIFGVQAKDVKVYNMYGQVVKKASVKINETLDVSELQKGNYIVTGIVNNIPVFKKILKD</sequence>
<dbReference type="RefSeq" id="WP_200248435.1">
    <property type="nucleotide sequence ID" value="NZ_JAENHK010000010.1"/>
</dbReference>
<dbReference type="Proteomes" id="UP000628669">
    <property type="component" value="Unassembled WGS sequence"/>
</dbReference>
<evidence type="ECO:0000313" key="4">
    <source>
        <dbReference type="Proteomes" id="UP000628669"/>
    </source>
</evidence>